<name>A0AAV9P8R3_9PEZI</name>
<reference evidence="1 2" key="1">
    <citation type="submission" date="2023-08" db="EMBL/GenBank/DDBJ databases">
        <title>Black Yeasts Isolated from many extreme environments.</title>
        <authorList>
            <person name="Coleine C."/>
            <person name="Stajich J.E."/>
            <person name="Selbmann L."/>
        </authorList>
    </citation>
    <scope>NUCLEOTIDE SEQUENCE [LARGE SCALE GENOMIC DNA]</scope>
    <source>
        <strain evidence="1 2">CCFEE 5935</strain>
    </source>
</reference>
<proteinExistence type="predicted"/>
<dbReference type="EMBL" id="JAVRRT010000010">
    <property type="protein sequence ID" value="KAK5168238.1"/>
    <property type="molecule type" value="Genomic_DNA"/>
</dbReference>
<accession>A0AAV9P8R3</accession>
<dbReference type="RefSeq" id="XP_064657848.1">
    <property type="nucleotide sequence ID" value="XM_064804047.1"/>
</dbReference>
<dbReference type="AlphaFoldDB" id="A0AAV9P8R3"/>
<protein>
    <submittedName>
        <fullName evidence="1">Uncharacterized protein</fullName>
    </submittedName>
</protein>
<evidence type="ECO:0000313" key="2">
    <source>
        <dbReference type="Proteomes" id="UP001337655"/>
    </source>
</evidence>
<keyword evidence="2" id="KW-1185">Reference proteome</keyword>
<gene>
    <name evidence="1" type="ORF">LTR77_006807</name>
</gene>
<organism evidence="1 2">
    <name type="scientific">Saxophila tyrrhenica</name>
    <dbReference type="NCBI Taxonomy" id="1690608"/>
    <lineage>
        <taxon>Eukaryota</taxon>
        <taxon>Fungi</taxon>
        <taxon>Dikarya</taxon>
        <taxon>Ascomycota</taxon>
        <taxon>Pezizomycotina</taxon>
        <taxon>Dothideomycetes</taxon>
        <taxon>Dothideomycetidae</taxon>
        <taxon>Mycosphaerellales</taxon>
        <taxon>Extremaceae</taxon>
        <taxon>Saxophila</taxon>
    </lineage>
</organism>
<dbReference type="GeneID" id="89928146"/>
<dbReference type="Proteomes" id="UP001337655">
    <property type="component" value="Unassembled WGS sequence"/>
</dbReference>
<evidence type="ECO:0000313" key="1">
    <source>
        <dbReference type="EMBL" id="KAK5168238.1"/>
    </source>
</evidence>
<comment type="caution">
    <text evidence="1">The sequence shown here is derived from an EMBL/GenBank/DDBJ whole genome shotgun (WGS) entry which is preliminary data.</text>
</comment>
<sequence>MSQSLSSNNASDSPGVSSGAAKGFTQLADVAPTLGTSKALPAALKANLDRELALLANNPRLLNMPPEHPEKIASAKLPLGIELPSKTKQELLLGCSTIDMTRRWVPRT</sequence>